<comment type="catalytic activity">
    <reaction evidence="1">
        <text>ATP + protein L-histidine = ADP + protein N-phospho-L-histidine.</text>
        <dbReference type="EC" id="2.7.13.3"/>
    </reaction>
</comment>
<comment type="subcellular location">
    <subcellularLocation>
        <location evidence="2">Cell membrane</location>
        <topology evidence="2">Multi-pass membrane protein</topology>
    </subcellularLocation>
</comment>
<dbReference type="InterPro" id="IPR003594">
    <property type="entry name" value="HATPase_dom"/>
</dbReference>
<keyword evidence="5" id="KW-0597">Phosphoprotein</keyword>
<keyword evidence="12" id="KW-0902">Two-component regulatory system</keyword>
<dbReference type="PANTHER" id="PTHR24421">
    <property type="entry name" value="NITRATE/NITRITE SENSOR PROTEIN NARX-RELATED"/>
    <property type="match status" value="1"/>
</dbReference>
<dbReference type="PIRSF" id="PIRSF037314">
    <property type="entry name" value="STHK_MctS"/>
    <property type="match status" value="1"/>
</dbReference>
<dbReference type="CDD" id="cd16917">
    <property type="entry name" value="HATPase_UhpB-NarQ-NarX-like"/>
    <property type="match status" value="1"/>
</dbReference>
<name>A0ABQ5VH65_9RHOB</name>
<keyword evidence="4" id="KW-1003">Cell membrane</keyword>
<dbReference type="Pfam" id="PF17200">
    <property type="entry name" value="sCache_2"/>
    <property type="match status" value="1"/>
</dbReference>
<dbReference type="InterPro" id="IPR036890">
    <property type="entry name" value="HATPase_C_sf"/>
</dbReference>
<keyword evidence="17" id="KW-1185">Reference proteome</keyword>
<accession>A0ABQ5VH65</accession>
<organism evidence="16 17">
    <name type="scientific">Sulfitobacter pacificus</name>
    <dbReference type="NCBI Taxonomy" id="1499314"/>
    <lineage>
        <taxon>Bacteria</taxon>
        <taxon>Pseudomonadati</taxon>
        <taxon>Pseudomonadota</taxon>
        <taxon>Alphaproteobacteria</taxon>
        <taxon>Rhodobacterales</taxon>
        <taxon>Roseobacteraceae</taxon>
        <taxon>Sulfitobacter</taxon>
    </lineage>
</organism>
<keyword evidence="13 14" id="KW-0472">Membrane</keyword>
<dbReference type="Gene3D" id="3.30.450.20">
    <property type="entry name" value="PAS domain"/>
    <property type="match status" value="1"/>
</dbReference>
<dbReference type="InterPro" id="IPR017171">
    <property type="entry name" value="Sig_transdc_His_kinase_MctS"/>
</dbReference>
<dbReference type="PANTHER" id="PTHR24421:SF10">
    <property type="entry name" value="NITRATE_NITRITE SENSOR PROTEIN NARQ"/>
    <property type="match status" value="1"/>
</dbReference>
<evidence type="ECO:0000256" key="11">
    <source>
        <dbReference type="ARBA" id="ARBA00022989"/>
    </source>
</evidence>
<dbReference type="PROSITE" id="PS50109">
    <property type="entry name" value="HIS_KIN"/>
    <property type="match status" value="1"/>
</dbReference>
<evidence type="ECO:0000256" key="12">
    <source>
        <dbReference type="ARBA" id="ARBA00023012"/>
    </source>
</evidence>
<feature type="domain" description="Histidine kinase" evidence="15">
    <location>
        <begin position="262"/>
        <end position="458"/>
    </location>
</feature>
<evidence type="ECO:0000256" key="1">
    <source>
        <dbReference type="ARBA" id="ARBA00000085"/>
    </source>
</evidence>
<evidence type="ECO:0000256" key="8">
    <source>
        <dbReference type="ARBA" id="ARBA00022741"/>
    </source>
</evidence>
<dbReference type="RefSeq" id="WP_284371659.1">
    <property type="nucleotide sequence ID" value="NZ_BSNL01000001.1"/>
</dbReference>
<gene>
    <name evidence="16" type="ORF">GCM10007927_12400</name>
</gene>
<evidence type="ECO:0000256" key="5">
    <source>
        <dbReference type="ARBA" id="ARBA00022553"/>
    </source>
</evidence>
<dbReference type="InterPro" id="IPR033480">
    <property type="entry name" value="sCache_2"/>
</dbReference>
<evidence type="ECO:0000256" key="4">
    <source>
        <dbReference type="ARBA" id="ARBA00022475"/>
    </source>
</evidence>
<dbReference type="Gene3D" id="3.30.565.10">
    <property type="entry name" value="Histidine kinase-like ATPase, C-terminal domain"/>
    <property type="match status" value="1"/>
</dbReference>
<dbReference type="SMART" id="SM01049">
    <property type="entry name" value="Cache_2"/>
    <property type="match status" value="1"/>
</dbReference>
<evidence type="ECO:0000313" key="17">
    <source>
        <dbReference type="Proteomes" id="UP001161388"/>
    </source>
</evidence>
<proteinExistence type="predicted"/>
<reference evidence="16" key="1">
    <citation type="journal article" date="2014" name="Int. J. Syst. Evol. Microbiol.">
        <title>Complete genome of a new Firmicutes species belonging to the dominant human colonic microbiota ('Ruminococcus bicirculans') reveals two chromosomes and a selective capacity to utilize plant glucans.</title>
        <authorList>
            <consortium name="NISC Comparative Sequencing Program"/>
            <person name="Wegmann U."/>
            <person name="Louis P."/>
            <person name="Goesmann A."/>
            <person name="Henrissat B."/>
            <person name="Duncan S.H."/>
            <person name="Flint H.J."/>
        </authorList>
    </citation>
    <scope>NUCLEOTIDE SEQUENCE</scope>
    <source>
        <strain evidence="16">NBRC 109915</strain>
    </source>
</reference>
<keyword evidence="6" id="KW-0808">Transferase</keyword>
<dbReference type="InterPro" id="IPR011712">
    <property type="entry name" value="Sig_transdc_His_kin_sub3_dim/P"/>
</dbReference>
<evidence type="ECO:0000256" key="9">
    <source>
        <dbReference type="ARBA" id="ARBA00022777"/>
    </source>
</evidence>
<dbReference type="Gene3D" id="1.20.5.1930">
    <property type="match status" value="1"/>
</dbReference>
<keyword evidence="9 16" id="KW-0418">Kinase</keyword>
<keyword evidence="10" id="KW-0067">ATP-binding</keyword>
<evidence type="ECO:0000256" key="13">
    <source>
        <dbReference type="ARBA" id="ARBA00023136"/>
    </source>
</evidence>
<dbReference type="InterPro" id="IPR050482">
    <property type="entry name" value="Sensor_HK_TwoCompSys"/>
</dbReference>
<evidence type="ECO:0000256" key="2">
    <source>
        <dbReference type="ARBA" id="ARBA00004651"/>
    </source>
</evidence>
<keyword evidence="7 14" id="KW-0812">Transmembrane</keyword>
<dbReference type="Pfam" id="PF02518">
    <property type="entry name" value="HATPase_c"/>
    <property type="match status" value="1"/>
</dbReference>
<dbReference type="InterPro" id="IPR005467">
    <property type="entry name" value="His_kinase_dom"/>
</dbReference>
<evidence type="ECO:0000313" key="16">
    <source>
        <dbReference type="EMBL" id="GLQ26437.1"/>
    </source>
</evidence>
<keyword evidence="8" id="KW-0547">Nucleotide-binding</keyword>
<evidence type="ECO:0000259" key="15">
    <source>
        <dbReference type="PROSITE" id="PS50109"/>
    </source>
</evidence>
<dbReference type="Proteomes" id="UP001161388">
    <property type="component" value="Unassembled WGS sequence"/>
</dbReference>
<dbReference type="SMART" id="SM00387">
    <property type="entry name" value="HATPase_c"/>
    <property type="match status" value="1"/>
</dbReference>
<evidence type="ECO:0000256" key="7">
    <source>
        <dbReference type="ARBA" id="ARBA00022692"/>
    </source>
</evidence>
<keyword evidence="11 14" id="KW-1133">Transmembrane helix</keyword>
<sequence length="473" mass="52235">MRRFFRSFVLSYAQKLTLLAAIPLIVAVAAIAMIVALQARALAEREIFTLEAQLIEAKKAELRNYVTQARNGFYFIYGNAAPDDEEAKQRVAQILSAMIYGDEGQFFVYDYEGTQLVSPRQTDRINRNWRGQTDSEGTEIVDALIRIAREGAGHHSYLWPKPSTGEEARMITYVTSFPSWQWAVGTGVFIDDVLASVASARADVEARVQRTFVYIGGITLAALFVVFATGMGVNLRERRLADAKLKKLTERVFDAQEEERGRVARELHDGISQILVGVRYALDSARRRLERGDAKAAEPLAKGIDSLGEAIIEVRRISRDLRPGVLDDLGLGPAIKTLVEEFEARTGITGRFETAVFRNRLDDEAKIALYRIAQEALTNIERHAGADQIDVSLRGHRHGATLLIRDNGCGIATSPSATSSGLGLRNMQERMEQVNGKLVVRIGKTGGTTIEATVPLSHMLPPESSEHPKVAAE</sequence>
<dbReference type="EC" id="2.7.13.3" evidence="3"/>
<protein>
    <recommendedName>
        <fullName evidence="3">histidine kinase</fullName>
        <ecNumber evidence="3">2.7.13.3</ecNumber>
    </recommendedName>
</protein>
<dbReference type="GO" id="GO:0016301">
    <property type="term" value="F:kinase activity"/>
    <property type="evidence" value="ECO:0007669"/>
    <property type="project" value="UniProtKB-KW"/>
</dbReference>
<evidence type="ECO:0000256" key="3">
    <source>
        <dbReference type="ARBA" id="ARBA00012438"/>
    </source>
</evidence>
<reference evidence="16" key="2">
    <citation type="submission" date="2023-01" db="EMBL/GenBank/DDBJ databases">
        <title>Draft genome sequence of Sulfitobacter pacificus strain NBRC 109915.</title>
        <authorList>
            <person name="Sun Q."/>
            <person name="Mori K."/>
        </authorList>
    </citation>
    <scope>NUCLEOTIDE SEQUENCE</scope>
    <source>
        <strain evidence="16">NBRC 109915</strain>
    </source>
</reference>
<dbReference type="EMBL" id="BSNL01000001">
    <property type="protein sequence ID" value="GLQ26437.1"/>
    <property type="molecule type" value="Genomic_DNA"/>
</dbReference>
<feature type="transmembrane region" description="Helical" evidence="14">
    <location>
        <begin position="212"/>
        <end position="235"/>
    </location>
</feature>
<evidence type="ECO:0000256" key="14">
    <source>
        <dbReference type="SAM" id="Phobius"/>
    </source>
</evidence>
<dbReference type="Pfam" id="PF07730">
    <property type="entry name" value="HisKA_3"/>
    <property type="match status" value="1"/>
</dbReference>
<dbReference type="SUPFAM" id="SSF55874">
    <property type="entry name" value="ATPase domain of HSP90 chaperone/DNA topoisomerase II/histidine kinase"/>
    <property type="match status" value="1"/>
</dbReference>
<evidence type="ECO:0000256" key="6">
    <source>
        <dbReference type="ARBA" id="ARBA00022679"/>
    </source>
</evidence>
<comment type="caution">
    <text evidence="16">The sequence shown here is derived from an EMBL/GenBank/DDBJ whole genome shotgun (WGS) entry which is preliminary data.</text>
</comment>
<evidence type="ECO:0000256" key="10">
    <source>
        <dbReference type="ARBA" id="ARBA00022840"/>
    </source>
</evidence>